<evidence type="ECO:0000313" key="2">
    <source>
        <dbReference type="EMBL" id="KAG8048452.1"/>
    </source>
</evidence>
<organism evidence="2 3">
    <name type="scientific">Zizania palustris</name>
    <name type="common">Northern wild rice</name>
    <dbReference type="NCBI Taxonomy" id="103762"/>
    <lineage>
        <taxon>Eukaryota</taxon>
        <taxon>Viridiplantae</taxon>
        <taxon>Streptophyta</taxon>
        <taxon>Embryophyta</taxon>
        <taxon>Tracheophyta</taxon>
        <taxon>Spermatophyta</taxon>
        <taxon>Magnoliopsida</taxon>
        <taxon>Liliopsida</taxon>
        <taxon>Poales</taxon>
        <taxon>Poaceae</taxon>
        <taxon>BOP clade</taxon>
        <taxon>Oryzoideae</taxon>
        <taxon>Oryzeae</taxon>
        <taxon>Zizaniinae</taxon>
        <taxon>Zizania</taxon>
    </lineage>
</organism>
<keyword evidence="3" id="KW-1185">Reference proteome</keyword>
<dbReference type="InterPro" id="IPR000477">
    <property type="entry name" value="RT_dom"/>
</dbReference>
<comment type="caution">
    <text evidence="2">The sequence shown here is derived from an EMBL/GenBank/DDBJ whole genome shotgun (WGS) entry which is preliminary data.</text>
</comment>
<dbReference type="Pfam" id="PF00078">
    <property type="entry name" value="RVT_1"/>
    <property type="match status" value="1"/>
</dbReference>
<protein>
    <recommendedName>
        <fullName evidence="1">Reverse transcriptase domain-containing protein</fullName>
    </recommendedName>
</protein>
<dbReference type="InterPro" id="IPR050951">
    <property type="entry name" value="Retrovirus_Pol_polyprotein"/>
</dbReference>
<name>A0A8J5UXH2_ZIZPA</name>
<reference evidence="2" key="1">
    <citation type="journal article" date="2021" name="bioRxiv">
        <title>Whole Genome Assembly and Annotation of Northern Wild Rice, Zizania palustris L., Supports a Whole Genome Duplication in the Zizania Genus.</title>
        <authorList>
            <person name="Haas M."/>
            <person name="Kono T."/>
            <person name="Macchietto M."/>
            <person name="Millas R."/>
            <person name="McGilp L."/>
            <person name="Shao M."/>
            <person name="Duquette J."/>
            <person name="Hirsch C.N."/>
            <person name="Kimball J."/>
        </authorList>
    </citation>
    <scope>NUCLEOTIDE SEQUENCE</scope>
    <source>
        <tissue evidence="2">Fresh leaf tissue</tissue>
    </source>
</reference>
<dbReference type="PANTHER" id="PTHR37984">
    <property type="entry name" value="PROTEIN CBG26694"/>
    <property type="match status" value="1"/>
</dbReference>
<dbReference type="AlphaFoldDB" id="A0A8J5UXH2"/>
<dbReference type="Proteomes" id="UP000729402">
    <property type="component" value="Unassembled WGS sequence"/>
</dbReference>
<proteinExistence type="predicted"/>
<accession>A0A8J5UXH2</accession>
<evidence type="ECO:0000313" key="3">
    <source>
        <dbReference type="Proteomes" id="UP000729402"/>
    </source>
</evidence>
<gene>
    <name evidence="2" type="ORF">GUJ93_ZPchr0009g122</name>
</gene>
<reference evidence="2" key="2">
    <citation type="submission" date="2021-02" db="EMBL/GenBank/DDBJ databases">
        <authorList>
            <person name="Kimball J.A."/>
            <person name="Haas M.W."/>
            <person name="Macchietto M."/>
            <person name="Kono T."/>
            <person name="Duquette J."/>
            <person name="Shao M."/>
        </authorList>
    </citation>
    <scope>NUCLEOTIDE SEQUENCE</scope>
    <source>
        <tissue evidence="2">Fresh leaf tissue</tissue>
    </source>
</reference>
<dbReference type="PANTHER" id="PTHR37984:SF5">
    <property type="entry name" value="PROTEIN NYNRIN-LIKE"/>
    <property type="match status" value="1"/>
</dbReference>
<dbReference type="OrthoDB" id="693831at2759"/>
<evidence type="ECO:0000259" key="1">
    <source>
        <dbReference type="Pfam" id="PF00078"/>
    </source>
</evidence>
<sequence length="113" mass="12617">MGRNVEAYMDDIVIKSALKHQHSLDLAETFERLRACEVRINPEKCIFSAKARKFLGYLVSSRGIEASPTQISALQTMAPPENLNQVQKLADASRPLADFWQGPQNGASQYLKP</sequence>
<feature type="domain" description="Reverse transcriptase" evidence="1">
    <location>
        <begin position="4"/>
        <end position="57"/>
    </location>
</feature>
<dbReference type="EMBL" id="JAAALK010000289">
    <property type="protein sequence ID" value="KAG8048452.1"/>
    <property type="molecule type" value="Genomic_DNA"/>
</dbReference>